<name>A0ABQ5XTV8_9GAMM</name>
<dbReference type="Pfam" id="PF21955">
    <property type="entry name" value="CarG-like"/>
    <property type="match status" value="1"/>
</dbReference>
<proteinExistence type="predicted"/>
<keyword evidence="1" id="KW-0732">Signal</keyword>
<organism evidence="2 3">
    <name type="scientific">Dyella acidisoli</name>
    <dbReference type="NCBI Taxonomy" id="1867834"/>
    <lineage>
        <taxon>Bacteria</taxon>
        <taxon>Pseudomonadati</taxon>
        <taxon>Pseudomonadota</taxon>
        <taxon>Gammaproteobacteria</taxon>
        <taxon>Lysobacterales</taxon>
        <taxon>Rhodanobacteraceae</taxon>
        <taxon>Dyella</taxon>
    </lineage>
</organism>
<gene>
    <name evidence="2" type="ORF">GCM10007901_41070</name>
</gene>
<feature type="chain" id="PRO_5046220818" evidence="1">
    <location>
        <begin position="25"/>
        <end position="194"/>
    </location>
</feature>
<dbReference type="Proteomes" id="UP001156670">
    <property type="component" value="Unassembled WGS sequence"/>
</dbReference>
<keyword evidence="3" id="KW-1185">Reference proteome</keyword>
<feature type="signal peptide" evidence="1">
    <location>
        <begin position="1"/>
        <end position="24"/>
    </location>
</feature>
<evidence type="ECO:0000313" key="3">
    <source>
        <dbReference type="Proteomes" id="UP001156670"/>
    </source>
</evidence>
<accession>A0ABQ5XTV8</accession>
<sequence>MSMKIFPFWLVGASVFAVAQPALAGQFGDARPVPLTNGFNHVTLDGHAATVIVADRENYNAHGFSVATIYMEGPSDRQAGNVLNIVPAFPRDSGKPEILQLTTSGGADCVLHDYRLLTSSRSQGAWLVIAERDFGQTYVDAEPVHFDVYRLQENKDGSIGRPPVYFQFDRRIEASKPYCDVDDALGKELGIISK</sequence>
<evidence type="ECO:0000256" key="1">
    <source>
        <dbReference type="SAM" id="SignalP"/>
    </source>
</evidence>
<protein>
    <submittedName>
        <fullName evidence="2">Uncharacterized protein</fullName>
    </submittedName>
</protein>
<dbReference type="EMBL" id="BSOB01000057">
    <property type="protein sequence ID" value="GLQ95152.1"/>
    <property type="molecule type" value="Genomic_DNA"/>
</dbReference>
<evidence type="ECO:0000313" key="2">
    <source>
        <dbReference type="EMBL" id="GLQ95152.1"/>
    </source>
</evidence>
<dbReference type="RefSeq" id="WP_284322835.1">
    <property type="nucleotide sequence ID" value="NZ_BSOB01000057.1"/>
</dbReference>
<comment type="caution">
    <text evidence="2">The sequence shown here is derived from an EMBL/GenBank/DDBJ whole genome shotgun (WGS) entry which is preliminary data.</text>
</comment>
<reference evidence="3" key="1">
    <citation type="journal article" date="2019" name="Int. J. Syst. Evol. Microbiol.">
        <title>The Global Catalogue of Microorganisms (GCM) 10K type strain sequencing project: providing services to taxonomists for standard genome sequencing and annotation.</title>
        <authorList>
            <consortium name="The Broad Institute Genomics Platform"/>
            <consortium name="The Broad Institute Genome Sequencing Center for Infectious Disease"/>
            <person name="Wu L."/>
            <person name="Ma J."/>
        </authorList>
    </citation>
    <scope>NUCLEOTIDE SEQUENCE [LARGE SCALE GENOMIC DNA]</scope>
    <source>
        <strain evidence="3">NBRC 111980</strain>
    </source>
</reference>
<dbReference type="InterPro" id="IPR054139">
    <property type="entry name" value="CarG-like"/>
</dbReference>